<evidence type="ECO:0000256" key="5">
    <source>
        <dbReference type="ARBA" id="ARBA00022801"/>
    </source>
</evidence>
<accession>A0A5N5F772</accession>
<dbReference type="OrthoDB" id="10264738at2759"/>
<keyword evidence="6" id="KW-0460">Magnesium</keyword>
<keyword evidence="5 9" id="KW-0378">Hydrolase</keyword>
<dbReference type="GO" id="GO:0004722">
    <property type="term" value="F:protein serine/threonine phosphatase activity"/>
    <property type="evidence" value="ECO:0007669"/>
    <property type="project" value="UniProtKB-EC"/>
</dbReference>
<gene>
    <name evidence="12" type="ORF">D8674_001717</name>
</gene>
<dbReference type="PANTHER" id="PTHR47992">
    <property type="entry name" value="PROTEIN PHOSPHATASE"/>
    <property type="match status" value="1"/>
</dbReference>
<feature type="domain" description="PPM-type phosphatase" evidence="11">
    <location>
        <begin position="172"/>
        <end position="348"/>
    </location>
</feature>
<reference evidence="13" key="2">
    <citation type="submission" date="2019-10" db="EMBL/GenBank/DDBJ databases">
        <title>A de novo genome assembly of a pear dwarfing rootstock.</title>
        <authorList>
            <person name="Wang F."/>
            <person name="Wang J."/>
            <person name="Li S."/>
            <person name="Zhang Y."/>
            <person name="Fang M."/>
            <person name="Ma L."/>
            <person name="Zhao Y."/>
            <person name="Jiang S."/>
        </authorList>
    </citation>
    <scope>NUCLEOTIDE SEQUENCE [LARGE SCALE GENOMIC DNA]</scope>
</reference>
<dbReference type="CDD" id="cd00143">
    <property type="entry name" value="PP2Cc"/>
    <property type="match status" value="1"/>
</dbReference>
<proteinExistence type="inferred from homology"/>
<evidence type="ECO:0000256" key="10">
    <source>
        <dbReference type="SAM" id="MobiDB-lite"/>
    </source>
</evidence>
<evidence type="ECO:0000259" key="11">
    <source>
        <dbReference type="PROSITE" id="PS51746"/>
    </source>
</evidence>
<dbReference type="Pfam" id="PF00481">
    <property type="entry name" value="PP2C"/>
    <property type="match status" value="1"/>
</dbReference>
<dbReference type="Gene3D" id="3.60.40.10">
    <property type="entry name" value="PPM-type phosphatase domain"/>
    <property type="match status" value="1"/>
</dbReference>
<keyword evidence="4" id="KW-0479">Metal-binding</keyword>
<feature type="region of interest" description="Disordered" evidence="10">
    <location>
        <begin position="147"/>
        <end position="173"/>
    </location>
</feature>
<organism evidence="12 13">
    <name type="scientific">Pyrus ussuriensis x Pyrus communis</name>
    <dbReference type="NCBI Taxonomy" id="2448454"/>
    <lineage>
        <taxon>Eukaryota</taxon>
        <taxon>Viridiplantae</taxon>
        <taxon>Streptophyta</taxon>
        <taxon>Embryophyta</taxon>
        <taxon>Tracheophyta</taxon>
        <taxon>Spermatophyta</taxon>
        <taxon>Magnoliopsida</taxon>
        <taxon>eudicotyledons</taxon>
        <taxon>Gunneridae</taxon>
        <taxon>Pentapetalae</taxon>
        <taxon>rosids</taxon>
        <taxon>fabids</taxon>
        <taxon>Rosales</taxon>
        <taxon>Rosaceae</taxon>
        <taxon>Amygdaloideae</taxon>
        <taxon>Maleae</taxon>
        <taxon>Pyrus</taxon>
    </lineage>
</organism>
<dbReference type="PROSITE" id="PS51746">
    <property type="entry name" value="PPM_2"/>
    <property type="match status" value="1"/>
</dbReference>
<feature type="compositionally biased region" description="Basic and acidic residues" evidence="10">
    <location>
        <begin position="158"/>
        <end position="171"/>
    </location>
</feature>
<keyword evidence="8" id="KW-0464">Manganese</keyword>
<comment type="caution">
    <text evidence="12">The sequence shown here is derived from an EMBL/GenBank/DDBJ whole genome shotgun (WGS) entry which is preliminary data.</text>
</comment>
<evidence type="ECO:0000256" key="2">
    <source>
        <dbReference type="ARBA" id="ARBA00001946"/>
    </source>
</evidence>
<dbReference type="AlphaFoldDB" id="A0A5N5F772"/>
<sequence>MYLIFLDTATWIWIVFMDNCSRISMTRFVCSLVISYFCFEARLRPSAFSSNLKEALHLQVGGMNGKMRPQSFVIETKNARRQRLRVRRLKYTCQAKKIQVQITGGSGQKHASEDCKTLELKEREKDVGSSMEILSVSFSASKNDVVLSSGSVTGSDEGGEKRSGEGSEERGGCGIVSVKGMRKEMEDAVTAEVGFGKFDFYGVYDGHGGPDVAGACRERMHEVVAEAVEKEGTKGDAIDWETVMEGCFEKMDGEVSDIAAARTVGATAVVALVTEEQVVVANCGDSRAVLSRGGVALALSNDHKPDRVDELKRIEAAGGRVINWNGSRVLGVLATSRSIGDNNKTLSH</sequence>
<dbReference type="GO" id="GO:0046872">
    <property type="term" value="F:metal ion binding"/>
    <property type="evidence" value="ECO:0007669"/>
    <property type="project" value="UniProtKB-KW"/>
</dbReference>
<evidence type="ECO:0000256" key="8">
    <source>
        <dbReference type="ARBA" id="ARBA00023211"/>
    </source>
</evidence>
<dbReference type="InterPro" id="IPR036457">
    <property type="entry name" value="PPM-type-like_dom_sf"/>
</dbReference>
<dbReference type="InterPro" id="IPR015655">
    <property type="entry name" value="PP2C"/>
</dbReference>
<reference evidence="12 13" key="3">
    <citation type="submission" date="2019-11" db="EMBL/GenBank/DDBJ databases">
        <title>A de novo genome assembly of a pear dwarfing rootstock.</title>
        <authorList>
            <person name="Wang F."/>
            <person name="Wang J."/>
            <person name="Li S."/>
            <person name="Zhang Y."/>
            <person name="Fang M."/>
            <person name="Ma L."/>
            <person name="Zhao Y."/>
            <person name="Jiang S."/>
        </authorList>
    </citation>
    <scope>NUCLEOTIDE SEQUENCE [LARGE SCALE GENOMIC DNA]</scope>
    <source>
        <strain evidence="12">S2</strain>
        <tissue evidence="12">Leaf</tissue>
    </source>
</reference>
<comment type="cofactor">
    <cofactor evidence="2">
        <name>Mg(2+)</name>
        <dbReference type="ChEBI" id="CHEBI:18420"/>
    </cofactor>
</comment>
<evidence type="ECO:0000256" key="7">
    <source>
        <dbReference type="ARBA" id="ARBA00022912"/>
    </source>
</evidence>
<dbReference type="EC" id="3.1.3.16" evidence="3"/>
<dbReference type="Proteomes" id="UP000327157">
    <property type="component" value="Chromosome 1"/>
</dbReference>
<evidence type="ECO:0000256" key="4">
    <source>
        <dbReference type="ARBA" id="ARBA00022723"/>
    </source>
</evidence>
<comment type="cofactor">
    <cofactor evidence="1">
        <name>Mn(2+)</name>
        <dbReference type="ChEBI" id="CHEBI:29035"/>
    </cofactor>
</comment>
<name>A0A5N5F772_9ROSA</name>
<dbReference type="SUPFAM" id="SSF81606">
    <property type="entry name" value="PP2C-like"/>
    <property type="match status" value="1"/>
</dbReference>
<dbReference type="SMART" id="SM00332">
    <property type="entry name" value="PP2Cc"/>
    <property type="match status" value="1"/>
</dbReference>
<dbReference type="InterPro" id="IPR001932">
    <property type="entry name" value="PPM-type_phosphatase-like_dom"/>
</dbReference>
<evidence type="ECO:0000313" key="13">
    <source>
        <dbReference type="Proteomes" id="UP000327157"/>
    </source>
</evidence>
<evidence type="ECO:0000313" key="12">
    <source>
        <dbReference type="EMBL" id="KAB2598797.1"/>
    </source>
</evidence>
<dbReference type="EMBL" id="SMOL01000768">
    <property type="protein sequence ID" value="KAB2598797.1"/>
    <property type="molecule type" value="Genomic_DNA"/>
</dbReference>
<keyword evidence="7 9" id="KW-0904">Protein phosphatase</keyword>
<protein>
    <recommendedName>
        <fullName evidence="3">protein-serine/threonine phosphatase</fullName>
        <ecNumber evidence="3">3.1.3.16</ecNumber>
    </recommendedName>
</protein>
<keyword evidence="13" id="KW-1185">Reference proteome</keyword>
<evidence type="ECO:0000256" key="3">
    <source>
        <dbReference type="ARBA" id="ARBA00013081"/>
    </source>
</evidence>
<evidence type="ECO:0000256" key="6">
    <source>
        <dbReference type="ARBA" id="ARBA00022842"/>
    </source>
</evidence>
<reference evidence="12 13" key="1">
    <citation type="submission" date="2019-09" db="EMBL/GenBank/DDBJ databases">
        <authorList>
            <person name="Ou C."/>
        </authorList>
    </citation>
    <scope>NUCLEOTIDE SEQUENCE [LARGE SCALE GENOMIC DNA]</scope>
    <source>
        <strain evidence="12">S2</strain>
        <tissue evidence="12">Leaf</tissue>
    </source>
</reference>
<dbReference type="InterPro" id="IPR000222">
    <property type="entry name" value="PP2C_BS"/>
</dbReference>
<evidence type="ECO:0000256" key="9">
    <source>
        <dbReference type="RuleBase" id="RU003465"/>
    </source>
</evidence>
<comment type="similarity">
    <text evidence="9">Belongs to the PP2C family.</text>
</comment>
<dbReference type="PROSITE" id="PS01032">
    <property type="entry name" value="PPM_1"/>
    <property type="match status" value="1"/>
</dbReference>
<evidence type="ECO:0000256" key="1">
    <source>
        <dbReference type="ARBA" id="ARBA00001936"/>
    </source>
</evidence>